<keyword evidence="6" id="KW-0732">Signal</keyword>
<dbReference type="EMBL" id="CP000379">
    <property type="protein sequence ID" value="ABF78015.1"/>
    <property type="molecule type" value="Genomic_DNA"/>
</dbReference>
<dbReference type="InterPro" id="IPR001702">
    <property type="entry name" value="Porin_Gram-ve"/>
</dbReference>
<evidence type="ECO:0000256" key="3">
    <source>
        <dbReference type="ARBA" id="ARBA00022448"/>
    </source>
</evidence>
<evidence type="ECO:0000313" key="12">
    <source>
        <dbReference type="EMBL" id="ABF78015.1"/>
    </source>
</evidence>
<comment type="subcellular location">
    <subcellularLocation>
        <location evidence="1">Cell outer membrane</location>
        <topology evidence="1">Multi-pass membrane protein</topology>
    </subcellularLocation>
</comment>
<feature type="domain" description="Porin" evidence="11">
    <location>
        <begin position="34"/>
        <end position="380"/>
    </location>
</feature>
<dbReference type="InterPro" id="IPR023614">
    <property type="entry name" value="Porin_dom_sf"/>
</dbReference>
<dbReference type="InterPro" id="IPR050298">
    <property type="entry name" value="Gram-neg_bact_OMP"/>
</dbReference>
<sequence length="421" mass="44320">MEEAACQQHSFPSRHQWRGFSEQLMNKQLIAAPLLLSLASVAAAQSSVTLYGIVDAGVTYRSNERVGSAGAYTGHSSVGLTTGNLSGSRWGIKGSEDLGGGMRALFVLENGFDITNGTSGQGGRQFGRQAFVGVGSDRYGTVTLGRQYTSLDDFVSPVGPSSFIGGFGAHPGDIDDLDQTARVDSSIKYTSANYSGFTFGALYGFGGQPGSMKQRNTWSVGAAYAAGPLRVGVGYERSDNSKKGATDPTAGKWQSTDDGLFNSSINEGYASAQSQQVIATGATYDFGPAVVGVNYSNVQYRGGAQSLFSGHATFNVAGVFTRWNVQPQTQLFAGYSYTRGSDVDGIDNRAQYHNVTLGAVYDLSKRTSVYLLGAYQHASGTTLDALGRPVAATASVSDKANGHSSDSRSQAIVSLGLRQKF</sequence>
<evidence type="ECO:0000256" key="4">
    <source>
        <dbReference type="ARBA" id="ARBA00022452"/>
    </source>
</evidence>
<evidence type="ECO:0000256" key="1">
    <source>
        <dbReference type="ARBA" id="ARBA00004571"/>
    </source>
</evidence>
<proteinExistence type="predicted"/>
<comment type="subunit">
    <text evidence="2">Homotrimer.</text>
</comment>
<evidence type="ECO:0000259" key="11">
    <source>
        <dbReference type="Pfam" id="PF13609"/>
    </source>
</evidence>
<dbReference type="Pfam" id="PF13609">
    <property type="entry name" value="Porin_4"/>
    <property type="match status" value="1"/>
</dbReference>
<organism evidence="12">
    <name type="scientific">Burkholderia orbicola (strain AU 1054)</name>
    <dbReference type="NCBI Taxonomy" id="331271"/>
    <lineage>
        <taxon>Bacteria</taxon>
        <taxon>Pseudomonadati</taxon>
        <taxon>Pseudomonadota</taxon>
        <taxon>Betaproteobacteria</taxon>
        <taxon>Burkholderiales</taxon>
        <taxon>Burkholderiaceae</taxon>
        <taxon>Burkholderia</taxon>
        <taxon>Burkholderia cepacia complex</taxon>
        <taxon>Burkholderia orbicola</taxon>
    </lineage>
</organism>
<keyword evidence="5" id="KW-0812">Transmembrane</keyword>
<dbReference type="AlphaFoldDB" id="A0A0H2XUX0"/>
<keyword evidence="4" id="KW-1134">Transmembrane beta strand</keyword>
<evidence type="ECO:0000256" key="2">
    <source>
        <dbReference type="ARBA" id="ARBA00011233"/>
    </source>
</evidence>
<dbReference type="GO" id="GO:0015288">
    <property type="term" value="F:porin activity"/>
    <property type="evidence" value="ECO:0007669"/>
    <property type="project" value="UniProtKB-KW"/>
</dbReference>
<name>A0A0H2XUX0_BURO1</name>
<dbReference type="GO" id="GO:0046930">
    <property type="term" value="C:pore complex"/>
    <property type="evidence" value="ECO:0007669"/>
    <property type="project" value="UniProtKB-KW"/>
</dbReference>
<reference evidence="12" key="1">
    <citation type="submission" date="2006-05" db="EMBL/GenBank/DDBJ databases">
        <title>Complete sequence of chromosome 2 of Burkholderia cenocepacia AU 1054.</title>
        <authorList>
            <consortium name="US DOE Joint Genome Institute"/>
            <person name="Copeland A."/>
            <person name="Lucas S."/>
            <person name="Lapidus A."/>
            <person name="Barry K."/>
            <person name="Detter J.C."/>
            <person name="Glavina del Rio T."/>
            <person name="Hammon N."/>
            <person name="Israni S."/>
            <person name="Dalin E."/>
            <person name="Tice H."/>
            <person name="Pitluck S."/>
            <person name="Chain P."/>
            <person name="Malfatti S."/>
            <person name="Shin M."/>
            <person name="Vergez L."/>
            <person name="Schmutz J."/>
            <person name="Larimer F."/>
            <person name="Land M."/>
            <person name="Hauser L."/>
            <person name="Kyrpides N."/>
            <person name="Lykidis A."/>
            <person name="LiPuma J.J."/>
            <person name="Konstantinidis K."/>
            <person name="Tiedje J.M."/>
            <person name="Richardson P."/>
        </authorList>
    </citation>
    <scope>NUCLEOTIDE SEQUENCE [LARGE SCALE GENOMIC DNA]</scope>
    <source>
        <strain evidence="12">AU 1054</strain>
    </source>
</reference>
<dbReference type="HOGENOM" id="CLU_038238_0_1_4"/>
<keyword evidence="7" id="KW-0406">Ion transport</keyword>
<keyword evidence="10" id="KW-0998">Cell outer membrane</keyword>
<dbReference type="PRINTS" id="PR00184">
    <property type="entry name" value="NEISSPPORIN"/>
</dbReference>
<dbReference type="Gene3D" id="2.40.160.10">
    <property type="entry name" value="Porin"/>
    <property type="match status" value="1"/>
</dbReference>
<dbReference type="PANTHER" id="PTHR34501">
    <property type="entry name" value="PROTEIN YDDL-RELATED"/>
    <property type="match status" value="1"/>
</dbReference>
<evidence type="ECO:0000256" key="10">
    <source>
        <dbReference type="ARBA" id="ARBA00023237"/>
    </source>
</evidence>
<dbReference type="InterPro" id="IPR033900">
    <property type="entry name" value="Gram_neg_porin_domain"/>
</dbReference>
<accession>A0A0H2XUX0</accession>
<dbReference type="SUPFAM" id="SSF56935">
    <property type="entry name" value="Porins"/>
    <property type="match status" value="1"/>
</dbReference>
<dbReference type="InterPro" id="IPR002299">
    <property type="entry name" value="Porin_Neis"/>
</dbReference>
<evidence type="ECO:0000256" key="8">
    <source>
        <dbReference type="ARBA" id="ARBA00023114"/>
    </source>
</evidence>
<keyword evidence="8" id="KW-0626">Porin</keyword>
<evidence type="ECO:0000256" key="5">
    <source>
        <dbReference type="ARBA" id="ARBA00022692"/>
    </source>
</evidence>
<protein>
    <submittedName>
        <fullName evidence="12">Porin, Gram-negative type</fullName>
    </submittedName>
</protein>
<evidence type="ECO:0000256" key="6">
    <source>
        <dbReference type="ARBA" id="ARBA00022729"/>
    </source>
</evidence>
<dbReference type="PANTHER" id="PTHR34501:SF9">
    <property type="entry name" value="MAJOR OUTER MEMBRANE PROTEIN P.IA"/>
    <property type="match status" value="1"/>
</dbReference>
<dbReference type="PRINTS" id="PR00182">
    <property type="entry name" value="ECOLNEIPORIN"/>
</dbReference>
<keyword evidence="9" id="KW-0472">Membrane</keyword>
<gene>
    <name evidence="12" type="ordered locus">Bcen_3119</name>
</gene>
<dbReference type="GO" id="GO:0009279">
    <property type="term" value="C:cell outer membrane"/>
    <property type="evidence" value="ECO:0007669"/>
    <property type="project" value="UniProtKB-SubCell"/>
</dbReference>
<dbReference type="GO" id="GO:0034220">
    <property type="term" value="P:monoatomic ion transmembrane transport"/>
    <property type="evidence" value="ECO:0007669"/>
    <property type="project" value="InterPro"/>
</dbReference>
<evidence type="ECO:0000256" key="7">
    <source>
        <dbReference type="ARBA" id="ARBA00023065"/>
    </source>
</evidence>
<evidence type="ECO:0000256" key="9">
    <source>
        <dbReference type="ARBA" id="ARBA00023136"/>
    </source>
</evidence>
<keyword evidence="3" id="KW-0813">Transport</keyword>
<dbReference type="CDD" id="cd00342">
    <property type="entry name" value="gram_neg_porins"/>
    <property type="match status" value="1"/>
</dbReference>